<accession>A0A378VKI8</accession>
<keyword evidence="2" id="KW-1133">Transmembrane helix</keyword>
<sequence>MGEPENKSSEPVSGAAAQKEMPSETSLPDKKSESEAQTGNVRTGYAQDARPFVVKQAGGNALAICALVLAALGLGAGGFLFVQGQNVLKNQELAFNQKIDKAALGESENAALLKDGINRQAAMQSELDRLGDNVKTNAEQISTAQKAYRELTKGRADWLADEAEAMLDMAAQQLVLTGNIQAAVGVLEHIDSRLSRFDQAELLPIKQAVGSDLAELKNRPYADISGTALRLDRLEAAVSGLPLILEGVLKPGVQAKNEAPASSWWQDAWGKSLEALKGLVEIRRLNNNDAMLISPEQAYFVRENLRLRLLGARTALMQRNSEIYQGDLSSAEAAVRQYFDAKSPATQSWLKELAELKALDVRVSADDGLKASLNAVRAYLDGARAATAENQGAVQDASEPANGKTVSEPAGTPDAKAIEAPSLPSEGKPEQPAKKQHAPEKAARSPSVKGERA</sequence>
<feature type="transmembrane region" description="Helical" evidence="2">
    <location>
        <begin position="61"/>
        <end position="82"/>
    </location>
</feature>
<dbReference type="EC" id="2.1.1.107" evidence="3"/>
<organism evidence="3 4">
    <name type="scientific">Neisseria lactamica</name>
    <dbReference type="NCBI Taxonomy" id="486"/>
    <lineage>
        <taxon>Bacteria</taxon>
        <taxon>Pseudomonadati</taxon>
        <taxon>Pseudomonadota</taxon>
        <taxon>Betaproteobacteria</taxon>
        <taxon>Neisseriales</taxon>
        <taxon>Neisseriaceae</taxon>
        <taxon>Neisseria</taxon>
    </lineage>
</organism>
<dbReference type="RefSeq" id="WP_162817104.1">
    <property type="nucleotide sequence ID" value="NZ_CAUJPR010000002.1"/>
</dbReference>
<gene>
    <name evidence="3" type="primary">hemX</name>
    <name evidence="3" type="ORF">NCTC10616_00454</name>
</gene>
<dbReference type="GO" id="GO:0032259">
    <property type="term" value="P:methylation"/>
    <property type="evidence" value="ECO:0007669"/>
    <property type="project" value="UniProtKB-KW"/>
</dbReference>
<dbReference type="InterPro" id="IPR007470">
    <property type="entry name" value="HemX"/>
</dbReference>
<dbReference type="Pfam" id="PF04375">
    <property type="entry name" value="HemX"/>
    <property type="match status" value="1"/>
</dbReference>
<keyword evidence="2" id="KW-0812">Transmembrane</keyword>
<dbReference type="Proteomes" id="UP000254193">
    <property type="component" value="Unassembled WGS sequence"/>
</dbReference>
<keyword evidence="2" id="KW-0472">Membrane</keyword>
<dbReference type="PANTHER" id="PTHR38043">
    <property type="entry name" value="PROTEIN HEMX"/>
    <property type="match status" value="1"/>
</dbReference>
<evidence type="ECO:0000313" key="4">
    <source>
        <dbReference type="Proteomes" id="UP000254193"/>
    </source>
</evidence>
<keyword evidence="3" id="KW-0489">Methyltransferase</keyword>
<evidence type="ECO:0000256" key="2">
    <source>
        <dbReference type="SAM" id="Phobius"/>
    </source>
</evidence>
<keyword evidence="3" id="KW-0808">Transferase</keyword>
<reference evidence="3 4" key="1">
    <citation type="submission" date="2018-06" db="EMBL/GenBank/DDBJ databases">
        <authorList>
            <consortium name="Pathogen Informatics"/>
            <person name="Doyle S."/>
        </authorList>
    </citation>
    <scope>NUCLEOTIDE SEQUENCE [LARGE SCALE GENOMIC DNA]</scope>
    <source>
        <strain evidence="3 4">NCTC10616</strain>
    </source>
</reference>
<dbReference type="GO" id="GO:0004851">
    <property type="term" value="F:uroporphyrin-III C-methyltransferase activity"/>
    <property type="evidence" value="ECO:0007669"/>
    <property type="project" value="UniProtKB-EC"/>
</dbReference>
<feature type="region of interest" description="Disordered" evidence="1">
    <location>
        <begin position="390"/>
        <end position="453"/>
    </location>
</feature>
<dbReference type="GeneID" id="61223792"/>
<dbReference type="EMBL" id="UGRO01000002">
    <property type="protein sequence ID" value="SUA16808.1"/>
    <property type="molecule type" value="Genomic_DNA"/>
</dbReference>
<evidence type="ECO:0000256" key="1">
    <source>
        <dbReference type="SAM" id="MobiDB-lite"/>
    </source>
</evidence>
<dbReference type="PANTHER" id="PTHR38043:SF1">
    <property type="entry name" value="PROTEIN HEMX"/>
    <property type="match status" value="1"/>
</dbReference>
<feature type="compositionally biased region" description="Basic and acidic residues" evidence="1">
    <location>
        <begin position="427"/>
        <end position="453"/>
    </location>
</feature>
<keyword evidence="4" id="KW-1185">Reference proteome</keyword>
<feature type="region of interest" description="Disordered" evidence="1">
    <location>
        <begin position="1"/>
        <end position="43"/>
    </location>
</feature>
<protein>
    <submittedName>
        <fullName evidence="3">Uroporphyrin-III c-methyltransferase HemX</fullName>
        <ecNumber evidence="3">2.1.1.107</ecNumber>
    </submittedName>
</protein>
<name>A0A378VKI8_NEILA</name>
<dbReference type="AlphaFoldDB" id="A0A378VKI8"/>
<evidence type="ECO:0000313" key="3">
    <source>
        <dbReference type="EMBL" id="SUA16808.1"/>
    </source>
</evidence>
<proteinExistence type="predicted"/>